<gene>
    <name evidence="2" type="ORF">EJ997_10640</name>
</gene>
<accession>A0A3S9PZF5</accession>
<reference evidence="2 3" key="1">
    <citation type="submission" date="2018-12" db="EMBL/GenBank/DDBJ databases">
        <title>Complete genome sequence of Flaviflexus sp. H23T48.</title>
        <authorList>
            <person name="Bae J.-W."/>
            <person name="Lee J.-Y."/>
        </authorList>
    </citation>
    <scope>NUCLEOTIDE SEQUENCE [LARGE SCALE GENOMIC DNA]</scope>
    <source>
        <strain evidence="2 3">H23T48</strain>
    </source>
</reference>
<evidence type="ECO:0000313" key="2">
    <source>
        <dbReference type="EMBL" id="AZQ77731.1"/>
    </source>
</evidence>
<feature type="transmembrane region" description="Helical" evidence="1">
    <location>
        <begin position="35"/>
        <end position="53"/>
    </location>
</feature>
<dbReference type="EMBL" id="CP034593">
    <property type="protein sequence ID" value="AZQ77731.1"/>
    <property type="molecule type" value="Genomic_DNA"/>
</dbReference>
<dbReference type="Proteomes" id="UP000280344">
    <property type="component" value="Chromosome"/>
</dbReference>
<dbReference type="Pfam" id="PF14029">
    <property type="entry name" value="DUF4244"/>
    <property type="match status" value="1"/>
</dbReference>
<dbReference type="RefSeq" id="WP_126704534.1">
    <property type="nucleotide sequence ID" value="NZ_CP034593.1"/>
</dbReference>
<dbReference type="AlphaFoldDB" id="A0A3S9PZF5"/>
<protein>
    <submittedName>
        <fullName evidence="2">DUF4244 domain-containing protein</fullName>
    </submittedName>
</protein>
<organism evidence="2 3">
    <name type="scientific">Flaviflexus ciconiae</name>
    <dbReference type="NCBI Taxonomy" id="2496867"/>
    <lineage>
        <taxon>Bacteria</taxon>
        <taxon>Bacillati</taxon>
        <taxon>Actinomycetota</taxon>
        <taxon>Actinomycetes</taxon>
        <taxon>Actinomycetales</taxon>
        <taxon>Actinomycetaceae</taxon>
        <taxon>Flaviflexus</taxon>
    </lineage>
</organism>
<dbReference type="KEGG" id="flh:EJ997_10640"/>
<dbReference type="OrthoDB" id="3748241at2"/>
<evidence type="ECO:0000313" key="3">
    <source>
        <dbReference type="Proteomes" id="UP000280344"/>
    </source>
</evidence>
<sequence length="73" mass="8015">MSMKGTVMNAENIEENIELTASLEDPEAGMATAEYAIGTVAATSFAGLLVWILDQPWVKEAIENIFQAIFNFF</sequence>
<dbReference type="InterPro" id="IPR025338">
    <property type="entry name" value="DUF4244"/>
</dbReference>
<keyword evidence="1" id="KW-0812">Transmembrane</keyword>
<evidence type="ECO:0000256" key="1">
    <source>
        <dbReference type="SAM" id="Phobius"/>
    </source>
</evidence>
<keyword evidence="1" id="KW-0472">Membrane</keyword>
<proteinExistence type="predicted"/>
<name>A0A3S9PZF5_9ACTO</name>
<keyword evidence="1" id="KW-1133">Transmembrane helix</keyword>
<keyword evidence="3" id="KW-1185">Reference proteome</keyword>